<dbReference type="Pfam" id="PF01381">
    <property type="entry name" value="HTH_3"/>
    <property type="match status" value="1"/>
</dbReference>
<dbReference type="AlphaFoldDB" id="A0A2S7EMG1"/>
<proteinExistence type="predicted"/>
<dbReference type="SMART" id="SM00530">
    <property type="entry name" value="HTH_XRE"/>
    <property type="match status" value="1"/>
</dbReference>
<keyword evidence="1" id="KW-0238">DNA-binding</keyword>
<dbReference type="PANTHER" id="PTHR46558:SF11">
    <property type="entry name" value="HTH-TYPE TRANSCRIPTIONAL REGULATOR XRE"/>
    <property type="match status" value="1"/>
</dbReference>
<feature type="domain" description="HTH cro/C1-type" evidence="2">
    <location>
        <begin position="29"/>
        <end position="83"/>
    </location>
</feature>
<dbReference type="SUPFAM" id="SSF47413">
    <property type="entry name" value="lambda repressor-like DNA-binding domains"/>
    <property type="match status" value="1"/>
</dbReference>
<dbReference type="GO" id="GO:0003677">
    <property type="term" value="F:DNA binding"/>
    <property type="evidence" value="ECO:0007669"/>
    <property type="project" value="UniProtKB-KW"/>
</dbReference>
<accession>A0A2S7EMG1</accession>
<evidence type="ECO:0000256" key="1">
    <source>
        <dbReference type="ARBA" id="ARBA00023125"/>
    </source>
</evidence>
<gene>
    <name evidence="3" type="ORF">XhyaCFBP1156_21205</name>
</gene>
<protein>
    <submittedName>
        <fullName evidence="3">Transcriptional regulator</fullName>
    </submittedName>
</protein>
<dbReference type="Gene3D" id="1.10.260.40">
    <property type="entry name" value="lambda repressor-like DNA-binding domains"/>
    <property type="match status" value="1"/>
</dbReference>
<dbReference type="Proteomes" id="UP000238261">
    <property type="component" value="Unassembled WGS sequence"/>
</dbReference>
<dbReference type="InterPro" id="IPR001387">
    <property type="entry name" value="Cro/C1-type_HTH"/>
</dbReference>
<dbReference type="EMBL" id="MDEG01000073">
    <property type="protein sequence ID" value="PPU91658.1"/>
    <property type="molecule type" value="Genomic_DNA"/>
</dbReference>
<feature type="non-terminal residue" evidence="3">
    <location>
        <position position="131"/>
    </location>
</feature>
<dbReference type="PROSITE" id="PS50943">
    <property type="entry name" value="HTH_CROC1"/>
    <property type="match status" value="1"/>
</dbReference>
<sequence>MTHLHPITPATLAISDDERAFFIELGTRIHTLRKAQRITQVQLAEQLGVSQQTITAYESGNRRVPISHLPRLAALLGTSVEALIGQPAATGKRGPAPRIQQQLELVSRLPRAKQKMVSEVLDSLLAQAARG</sequence>
<dbReference type="InterPro" id="IPR010982">
    <property type="entry name" value="Lambda_DNA-bd_dom_sf"/>
</dbReference>
<organism evidence="3 4">
    <name type="scientific">Xanthomonas hyacinthi</name>
    <dbReference type="NCBI Taxonomy" id="56455"/>
    <lineage>
        <taxon>Bacteria</taxon>
        <taxon>Pseudomonadati</taxon>
        <taxon>Pseudomonadota</taxon>
        <taxon>Gammaproteobacteria</taxon>
        <taxon>Lysobacterales</taxon>
        <taxon>Lysobacteraceae</taxon>
        <taxon>Xanthomonas</taxon>
    </lineage>
</organism>
<name>A0A2S7EMG1_9XANT</name>
<evidence type="ECO:0000313" key="4">
    <source>
        <dbReference type="Proteomes" id="UP000238261"/>
    </source>
</evidence>
<dbReference type="PANTHER" id="PTHR46558">
    <property type="entry name" value="TRACRIPTIONAL REGULATORY PROTEIN-RELATED-RELATED"/>
    <property type="match status" value="1"/>
</dbReference>
<comment type="caution">
    <text evidence="3">The sequence shown here is derived from an EMBL/GenBank/DDBJ whole genome shotgun (WGS) entry which is preliminary data.</text>
</comment>
<evidence type="ECO:0000313" key="3">
    <source>
        <dbReference type="EMBL" id="PPU91658.1"/>
    </source>
</evidence>
<evidence type="ECO:0000259" key="2">
    <source>
        <dbReference type="PROSITE" id="PS50943"/>
    </source>
</evidence>
<keyword evidence="4" id="KW-1185">Reference proteome</keyword>
<dbReference type="RefSeq" id="WP_104559077.1">
    <property type="nucleotide sequence ID" value="NZ_JBHRWS010000001.1"/>
</dbReference>
<dbReference type="CDD" id="cd00093">
    <property type="entry name" value="HTH_XRE"/>
    <property type="match status" value="1"/>
</dbReference>
<reference evidence="4" key="1">
    <citation type="submission" date="2016-08" db="EMBL/GenBank/DDBJ databases">
        <authorList>
            <person name="Merda D."/>
            <person name="Briand M."/>
            <person name="Taghouti G."/>
            <person name="Carrere S."/>
            <person name="Gouzy J."/>
            <person name="Portier P."/>
            <person name="Jacques M.-A."/>
            <person name="Fischer-Le Saux M."/>
        </authorList>
    </citation>
    <scope>NUCLEOTIDE SEQUENCE [LARGE SCALE GENOMIC DNA]</scope>
    <source>
        <strain evidence="4">CFBP1156</strain>
    </source>
</reference>
<dbReference type="OrthoDB" id="3034420at2"/>